<protein>
    <recommendedName>
        <fullName evidence="4">Polysaccharide pyruvyl transferase domain-containing protein</fullName>
    </recommendedName>
</protein>
<reference evidence="3" key="1">
    <citation type="submission" date="2012-12" db="EMBL/GenBank/DDBJ databases">
        <authorList>
            <person name="Hellsten U."/>
            <person name="Grimwood J."/>
            <person name="Chapman J.A."/>
            <person name="Shapiro H."/>
            <person name="Aerts A."/>
            <person name="Otillar R.P."/>
            <person name="Terry A.Y."/>
            <person name="Boore J.L."/>
            <person name="Simakov O."/>
            <person name="Marletaz F."/>
            <person name="Cho S.-J."/>
            <person name="Edsinger-Gonzales E."/>
            <person name="Havlak P."/>
            <person name="Kuo D.-H."/>
            <person name="Larsson T."/>
            <person name="Lv J."/>
            <person name="Arendt D."/>
            <person name="Savage R."/>
            <person name="Osoegawa K."/>
            <person name="de Jong P."/>
            <person name="Lindberg D.R."/>
            <person name="Seaver E.C."/>
            <person name="Weisblat D.A."/>
            <person name="Putnam N.H."/>
            <person name="Grigoriev I.V."/>
            <person name="Rokhsar D.S."/>
        </authorList>
    </citation>
    <scope>NUCLEOTIDE SEQUENCE</scope>
    <source>
        <strain evidence="3">I ESC-2004</strain>
    </source>
</reference>
<evidence type="ECO:0008006" key="4">
    <source>
        <dbReference type="Google" id="ProtNLM"/>
    </source>
</evidence>
<dbReference type="EMBL" id="KB310746">
    <property type="protein sequence ID" value="ELT90872.1"/>
    <property type="molecule type" value="Genomic_DNA"/>
</dbReference>
<evidence type="ECO:0000313" key="2">
    <source>
        <dbReference type="EnsemblMetazoa" id="CapteP217243"/>
    </source>
</evidence>
<dbReference type="EnsemblMetazoa" id="CapteT217243">
    <property type="protein sequence ID" value="CapteP217243"/>
    <property type="gene ID" value="CapteG217243"/>
</dbReference>
<keyword evidence="3" id="KW-1185">Reference proteome</keyword>
<accession>R7TBM4</accession>
<dbReference type="HOGENOM" id="CLU_1143496_0_0_1"/>
<dbReference type="AlphaFoldDB" id="R7TBM4"/>
<sequence>MVDSECGDFPLELNSRQTWSKCWSDHFRAIPNAKSLSDGIQTMLLKVLAHLLNDIDKVILLDIPVFENKGDPAIALGEFNLMRMLHKEVIYTCTYQCASKQWQPTRDMMDTLSSDNVLAQYEAVSDIGPFRFPDNVTFIERDWDGHWPTPRGETLMDQLHLFPFNGLLYLQRGPVLITDRLHGYIISSLFDNFPIVLYWEIHLKKCEIFTLLGDLHTARSSLVPPTKLQSKRLTCSVGFTRTV</sequence>
<dbReference type="Proteomes" id="UP000014760">
    <property type="component" value="Unassembled WGS sequence"/>
</dbReference>
<evidence type="ECO:0000313" key="1">
    <source>
        <dbReference type="EMBL" id="ELT90872.1"/>
    </source>
</evidence>
<gene>
    <name evidence="1" type="ORF">CAPTEDRAFT_217243</name>
</gene>
<evidence type="ECO:0000313" key="3">
    <source>
        <dbReference type="Proteomes" id="UP000014760"/>
    </source>
</evidence>
<organism evidence="1">
    <name type="scientific">Capitella teleta</name>
    <name type="common">Polychaete worm</name>
    <dbReference type="NCBI Taxonomy" id="283909"/>
    <lineage>
        <taxon>Eukaryota</taxon>
        <taxon>Metazoa</taxon>
        <taxon>Spiralia</taxon>
        <taxon>Lophotrochozoa</taxon>
        <taxon>Annelida</taxon>
        <taxon>Polychaeta</taxon>
        <taxon>Sedentaria</taxon>
        <taxon>Scolecida</taxon>
        <taxon>Capitellidae</taxon>
        <taxon>Capitella</taxon>
    </lineage>
</organism>
<proteinExistence type="predicted"/>
<reference evidence="2" key="3">
    <citation type="submission" date="2015-06" db="UniProtKB">
        <authorList>
            <consortium name="EnsemblMetazoa"/>
        </authorList>
    </citation>
    <scope>IDENTIFICATION</scope>
</reference>
<name>R7TBM4_CAPTE</name>
<reference evidence="1 3" key="2">
    <citation type="journal article" date="2013" name="Nature">
        <title>Insights into bilaterian evolution from three spiralian genomes.</title>
        <authorList>
            <person name="Simakov O."/>
            <person name="Marletaz F."/>
            <person name="Cho S.J."/>
            <person name="Edsinger-Gonzales E."/>
            <person name="Havlak P."/>
            <person name="Hellsten U."/>
            <person name="Kuo D.H."/>
            <person name="Larsson T."/>
            <person name="Lv J."/>
            <person name="Arendt D."/>
            <person name="Savage R."/>
            <person name="Osoegawa K."/>
            <person name="de Jong P."/>
            <person name="Grimwood J."/>
            <person name="Chapman J.A."/>
            <person name="Shapiro H."/>
            <person name="Aerts A."/>
            <person name="Otillar R.P."/>
            <person name="Terry A.Y."/>
            <person name="Boore J.L."/>
            <person name="Grigoriev I.V."/>
            <person name="Lindberg D.R."/>
            <person name="Seaver E.C."/>
            <person name="Weisblat D.A."/>
            <person name="Putnam N.H."/>
            <person name="Rokhsar D.S."/>
        </authorList>
    </citation>
    <scope>NUCLEOTIDE SEQUENCE</scope>
    <source>
        <strain evidence="1 3">I ESC-2004</strain>
    </source>
</reference>
<dbReference type="OrthoDB" id="6134158at2759"/>
<dbReference type="EMBL" id="AMQN01014112">
    <property type="status" value="NOT_ANNOTATED_CDS"/>
    <property type="molecule type" value="Genomic_DNA"/>
</dbReference>